<accession>A0A8R7Q0I1</accession>
<name>A0A8R7Q0I1_TRIUA</name>
<organism evidence="1 2">
    <name type="scientific">Triticum urartu</name>
    <name type="common">Red wild einkorn</name>
    <name type="synonym">Crithodium urartu</name>
    <dbReference type="NCBI Taxonomy" id="4572"/>
    <lineage>
        <taxon>Eukaryota</taxon>
        <taxon>Viridiplantae</taxon>
        <taxon>Streptophyta</taxon>
        <taxon>Embryophyta</taxon>
        <taxon>Tracheophyta</taxon>
        <taxon>Spermatophyta</taxon>
        <taxon>Magnoliopsida</taxon>
        <taxon>Liliopsida</taxon>
        <taxon>Poales</taxon>
        <taxon>Poaceae</taxon>
        <taxon>BOP clade</taxon>
        <taxon>Pooideae</taxon>
        <taxon>Triticodae</taxon>
        <taxon>Triticeae</taxon>
        <taxon>Triticinae</taxon>
        <taxon>Triticum</taxon>
    </lineage>
</organism>
<evidence type="ECO:0000313" key="2">
    <source>
        <dbReference type="Proteomes" id="UP000015106"/>
    </source>
</evidence>
<keyword evidence="2" id="KW-1185">Reference proteome</keyword>
<evidence type="ECO:0000313" key="1">
    <source>
        <dbReference type="EnsemblPlants" id="TuG1812G0400000892.01.T01.cds405841"/>
    </source>
</evidence>
<dbReference type="Proteomes" id="UP000015106">
    <property type="component" value="Chromosome 4"/>
</dbReference>
<reference evidence="2" key="1">
    <citation type="journal article" date="2013" name="Nature">
        <title>Draft genome of the wheat A-genome progenitor Triticum urartu.</title>
        <authorList>
            <person name="Ling H.Q."/>
            <person name="Zhao S."/>
            <person name="Liu D."/>
            <person name="Wang J."/>
            <person name="Sun H."/>
            <person name="Zhang C."/>
            <person name="Fan H."/>
            <person name="Li D."/>
            <person name="Dong L."/>
            <person name="Tao Y."/>
            <person name="Gao C."/>
            <person name="Wu H."/>
            <person name="Li Y."/>
            <person name="Cui Y."/>
            <person name="Guo X."/>
            <person name="Zheng S."/>
            <person name="Wang B."/>
            <person name="Yu K."/>
            <person name="Liang Q."/>
            <person name="Yang W."/>
            <person name="Lou X."/>
            <person name="Chen J."/>
            <person name="Feng M."/>
            <person name="Jian J."/>
            <person name="Zhang X."/>
            <person name="Luo G."/>
            <person name="Jiang Y."/>
            <person name="Liu J."/>
            <person name="Wang Z."/>
            <person name="Sha Y."/>
            <person name="Zhang B."/>
            <person name="Wu H."/>
            <person name="Tang D."/>
            <person name="Shen Q."/>
            <person name="Xue P."/>
            <person name="Zou S."/>
            <person name="Wang X."/>
            <person name="Liu X."/>
            <person name="Wang F."/>
            <person name="Yang Y."/>
            <person name="An X."/>
            <person name="Dong Z."/>
            <person name="Zhang K."/>
            <person name="Zhang X."/>
            <person name="Luo M.C."/>
            <person name="Dvorak J."/>
            <person name="Tong Y."/>
            <person name="Wang J."/>
            <person name="Yang H."/>
            <person name="Li Z."/>
            <person name="Wang D."/>
            <person name="Zhang A."/>
            <person name="Wang J."/>
        </authorList>
    </citation>
    <scope>NUCLEOTIDE SEQUENCE</scope>
    <source>
        <strain evidence="2">cv. G1812</strain>
    </source>
</reference>
<proteinExistence type="predicted"/>
<dbReference type="AlphaFoldDB" id="A0A8R7Q0I1"/>
<dbReference type="EnsemblPlants" id="TuG1812G0400000892.01.T01">
    <property type="protein sequence ID" value="TuG1812G0400000892.01.T01.cds405841"/>
    <property type="gene ID" value="TuG1812G0400000892.01"/>
</dbReference>
<reference evidence="1" key="2">
    <citation type="submission" date="2018-03" db="EMBL/GenBank/DDBJ databases">
        <title>The Triticum urartu genome reveals the dynamic nature of wheat genome evolution.</title>
        <authorList>
            <person name="Ling H."/>
            <person name="Ma B."/>
            <person name="Shi X."/>
            <person name="Liu H."/>
            <person name="Dong L."/>
            <person name="Sun H."/>
            <person name="Cao Y."/>
            <person name="Gao Q."/>
            <person name="Zheng S."/>
            <person name="Li Y."/>
            <person name="Yu Y."/>
            <person name="Du H."/>
            <person name="Qi M."/>
            <person name="Li Y."/>
            <person name="Yu H."/>
            <person name="Cui Y."/>
            <person name="Wang N."/>
            <person name="Chen C."/>
            <person name="Wu H."/>
            <person name="Zhao Y."/>
            <person name="Zhang J."/>
            <person name="Li Y."/>
            <person name="Zhou W."/>
            <person name="Zhang B."/>
            <person name="Hu W."/>
            <person name="Eijk M."/>
            <person name="Tang J."/>
            <person name="Witsenboer H."/>
            <person name="Zhao S."/>
            <person name="Li Z."/>
            <person name="Zhang A."/>
            <person name="Wang D."/>
            <person name="Liang C."/>
        </authorList>
    </citation>
    <scope>NUCLEOTIDE SEQUENCE [LARGE SCALE GENOMIC DNA]</scope>
    <source>
        <strain evidence="1">cv. G1812</strain>
    </source>
</reference>
<dbReference type="Gramene" id="TuG1812G0400000892.01.T01">
    <property type="protein sequence ID" value="TuG1812G0400000892.01.T01.cds405841"/>
    <property type="gene ID" value="TuG1812G0400000892.01"/>
</dbReference>
<protein>
    <submittedName>
        <fullName evidence="1">Uncharacterized protein</fullName>
    </submittedName>
</protein>
<reference evidence="1" key="3">
    <citation type="submission" date="2022-06" db="UniProtKB">
        <authorList>
            <consortium name="EnsemblPlants"/>
        </authorList>
    </citation>
    <scope>IDENTIFICATION</scope>
</reference>
<sequence length="84" mass="9747">MPKAETALPFLSTKKLLNSIPDFMPIYLQPRNCDFGSISMAHTMNHHLAKMKFMCLYFVLSYSPDFPYYSCIYYSVCSMLKALE</sequence>